<gene>
    <name evidence="2" type="ORF">HG535_0B02940</name>
</gene>
<dbReference type="InterPro" id="IPR003226">
    <property type="entry name" value="MYG1_exonuclease"/>
</dbReference>
<dbReference type="EMBL" id="CP058605">
    <property type="protein sequence ID" value="QLG71255.1"/>
    <property type="molecule type" value="Genomic_DNA"/>
</dbReference>
<dbReference type="KEGG" id="zmk:HG535_0B02940"/>
<sequence>MSDSKRVKLDNTGTETAMAKIICTHSGSFHADEALAVYMLKLLPEYSDAEVVRSRNAEDWERSDIVVDVSGKYDGKKFFDHHQREFMETFNADFKTKLSSAGLVYKHFGTDIIKSILHDVALTEGDLRVLYVKGYKQFIESLDANDNGISKYDVDELNVKPRFSDTNISIPGVISAFNPAWNGDCSAAKFDEQFFKASDFIGKIFVNLITGYGKSWLPAKTLVRDAINDRLSVDPSGKIVILRQFCPWKEHLFDVEKELDLQGQIQFVLFEDSAGSWRVSTVPVVANSYKFRRGLPEPLRGLRDDVLSEKANIPGCVFIHAAGFIGGNANEAGALKMAQISL</sequence>
<name>A0A7H9AXY9_ZYGMR</name>
<proteinExistence type="inferred from homology"/>
<dbReference type="RefSeq" id="XP_037142983.1">
    <property type="nucleotide sequence ID" value="XM_037287088.1"/>
</dbReference>
<dbReference type="Pfam" id="PF03690">
    <property type="entry name" value="MYG1_exonuc"/>
    <property type="match status" value="1"/>
</dbReference>
<evidence type="ECO:0000313" key="2">
    <source>
        <dbReference type="EMBL" id="QLG71255.1"/>
    </source>
</evidence>
<evidence type="ECO:0000313" key="3">
    <source>
        <dbReference type="Proteomes" id="UP000509704"/>
    </source>
</evidence>
<dbReference type="PANTHER" id="PTHR11215:SF1">
    <property type="entry name" value="MYG1 EXONUCLEASE"/>
    <property type="match status" value="1"/>
</dbReference>
<dbReference type="GO" id="GO:0005634">
    <property type="term" value="C:nucleus"/>
    <property type="evidence" value="ECO:0007669"/>
    <property type="project" value="TreeGrafter"/>
</dbReference>
<dbReference type="PANTHER" id="PTHR11215">
    <property type="entry name" value="METAL DEPENDENT HYDROLASE - RELATED"/>
    <property type="match status" value="1"/>
</dbReference>
<organism evidence="2 3">
    <name type="scientific">Zygotorulaspora mrakii</name>
    <name type="common">Zygosaccharomyces mrakii</name>
    <dbReference type="NCBI Taxonomy" id="42260"/>
    <lineage>
        <taxon>Eukaryota</taxon>
        <taxon>Fungi</taxon>
        <taxon>Dikarya</taxon>
        <taxon>Ascomycota</taxon>
        <taxon>Saccharomycotina</taxon>
        <taxon>Saccharomycetes</taxon>
        <taxon>Saccharomycetales</taxon>
        <taxon>Saccharomycetaceae</taxon>
        <taxon>Zygotorulaspora</taxon>
    </lineage>
</organism>
<reference evidence="2 3" key="1">
    <citation type="submission" date="2020-07" db="EMBL/GenBank/DDBJ databases">
        <title>The yeast mating-type switching endonuclease HO is a domesticated member of an unorthodox homing genetic element family.</title>
        <authorList>
            <person name="Coughlan A.Y."/>
            <person name="Lombardi L."/>
            <person name="Braun-Galleani S."/>
            <person name="Martos A.R."/>
            <person name="Galeote V."/>
            <person name="Bigey F."/>
            <person name="Dequin S."/>
            <person name="Byrne K.P."/>
            <person name="Wolfe K.H."/>
        </authorList>
    </citation>
    <scope>NUCLEOTIDE SEQUENCE [LARGE SCALE GENOMIC DNA]</scope>
    <source>
        <strain evidence="2 3">NRRL Y-6702</strain>
    </source>
</reference>
<dbReference type="OrthoDB" id="10265310at2759"/>
<dbReference type="GeneID" id="59234916"/>
<keyword evidence="3" id="KW-1185">Reference proteome</keyword>
<accession>A0A7H9AXY9</accession>
<comment type="similarity">
    <text evidence="1">Belongs to the MYG1 family.</text>
</comment>
<protein>
    <submittedName>
        <fullName evidence="2">Uncharacterized protein</fullName>
    </submittedName>
</protein>
<dbReference type="GO" id="GO:0005737">
    <property type="term" value="C:cytoplasm"/>
    <property type="evidence" value="ECO:0007669"/>
    <property type="project" value="TreeGrafter"/>
</dbReference>
<dbReference type="AlphaFoldDB" id="A0A7H9AXY9"/>
<evidence type="ECO:0000256" key="1">
    <source>
        <dbReference type="ARBA" id="ARBA00010105"/>
    </source>
</evidence>
<dbReference type="Proteomes" id="UP000509704">
    <property type="component" value="Chromosome 2"/>
</dbReference>